<proteinExistence type="inferred from homology"/>
<dbReference type="InterPro" id="IPR013750">
    <property type="entry name" value="GHMP_kinase_C_dom"/>
</dbReference>
<gene>
    <name evidence="13" type="ORF">PENFLA_c028G05953</name>
</gene>
<evidence type="ECO:0000256" key="1">
    <source>
        <dbReference type="ARBA" id="ARBA00009684"/>
    </source>
</evidence>
<keyword evidence="8" id="KW-1207">Sterol metabolism</keyword>
<keyword evidence="5" id="KW-0418">Kinase</keyword>
<name>A0A1V6SQB8_9EURO</name>
<dbReference type="HAMAP" id="MF_00061">
    <property type="entry name" value="IspE"/>
    <property type="match status" value="1"/>
</dbReference>
<keyword evidence="14" id="KW-1185">Reference proteome</keyword>
<comment type="caution">
    <text evidence="13">The sequence shown here is derived from an EMBL/GenBank/DDBJ whole genome shotgun (WGS) entry which is preliminary data.</text>
</comment>
<keyword evidence="4" id="KW-0547">Nucleotide-binding</keyword>
<dbReference type="InterPro" id="IPR006204">
    <property type="entry name" value="GHMP_kinase_N_dom"/>
</dbReference>
<dbReference type="Pfam" id="PF00288">
    <property type="entry name" value="GHMP_kinases_N"/>
    <property type="match status" value="1"/>
</dbReference>
<dbReference type="InterPro" id="IPR004424">
    <property type="entry name" value="IspE"/>
</dbReference>
<evidence type="ECO:0000256" key="9">
    <source>
        <dbReference type="ARBA" id="ARBA00023221"/>
    </source>
</evidence>
<dbReference type="SUPFAM" id="SSF55060">
    <property type="entry name" value="GHMP Kinase, C-terminal domain"/>
    <property type="match status" value="1"/>
</dbReference>
<evidence type="ECO:0000256" key="5">
    <source>
        <dbReference type="ARBA" id="ARBA00022777"/>
    </source>
</evidence>
<evidence type="ECO:0000256" key="6">
    <source>
        <dbReference type="ARBA" id="ARBA00022840"/>
    </source>
</evidence>
<evidence type="ECO:0000256" key="2">
    <source>
        <dbReference type="ARBA" id="ARBA00012052"/>
    </source>
</evidence>
<dbReference type="InterPro" id="IPR020568">
    <property type="entry name" value="Ribosomal_Su5_D2-typ_SF"/>
</dbReference>
<dbReference type="InterPro" id="IPR014721">
    <property type="entry name" value="Ribsml_uS5_D2-typ_fold_subgr"/>
</dbReference>
<evidence type="ECO:0000256" key="8">
    <source>
        <dbReference type="ARBA" id="ARBA00023166"/>
    </source>
</evidence>
<organism evidence="13 14">
    <name type="scientific">Penicillium flavigenum</name>
    <dbReference type="NCBI Taxonomy" id="254877"/>
    <lineage>
        <taxon>Eukaryota</taxon>
        <taxon>Fungi</taxon>
        <taxon>Dikarya</taxon>
        <taxon>Ascomycota</taxon>
        <taxon>Pezizomycotina</taxon>
        <taxon>Eurotiomycetes</taxon>
        <taxon>Eurotiomycetidae</taxon>
        <taxon>Eurotiales</taxon>
        <taxon>Aspergillaceae</taxon>
        <taxon>Penicillium</taxon>
    </lineage>
</organism>
<keyword evidence="7" id="KW-0752">Steroid biosynthesis</keyword>
<feature type="domain" description="GHMP kinase N-terminal" evidence="11">
    <location>
        <begin position="74"/>
        <end position="151"/>
    </location>
</feature>
<dbReference type="STRING" id="254877.A0A1V6SQB8"/>
<dbReference type="NCBIfam" id="TIGR00154">
    <property type="entry name" value="ispE"/>
    <property type="match status" value="1"/>
</dbReference>
<accession>A0A1V6SQB8</accession>
<dbReference type="InterPro" id="IPR036554">
    <property type="entry name" value="GHMP_kinase_C_sf"/>
</dbReference>
<keyword evidence="9" id="KW-0753">Steroid metabolism</keyword>
<evidence type="ECO:0000259" key="12">
    <source>
        <dbReference type="Pfam" id="PF08544"/>
    </source>
</evidence>
<evidence type="ECO:0000256" key="3">
    <source>
        <dbReference type="ARBA" id="ARBA00022679"/>
    </source>
</evidence>
<dbReference type="AlphaFoldDB" id="A0A1V6SQB8"/>
<keyword evidence="3" id="KW-0808">Transferase</keyword>
<dbReference type="NCBIfam" id="NF002870">
    <property type="entry name" value="PRK03188.1"/>
    <property type="match status" value="1"/>
</dbReference>
<dbReference type="PANTHER" id="PTHR43527:SF2">
    <property type="entry name" value="4-DIPHOSPHOCYTIDYL-2-C-METHYL-D-ERYTHRITOL KINASE, CHLOROPLASTIC"/>
    <property type="match status" value="1"/>
</dbReference>
<evidence type="ECO:0000313" key="13">
    <source>
        <dbReference type="EMBL" id="OQE16245.1"/>
    </source>
</evidence>
<evidence type="ECO:0000256" key="4">
    <source>
        <dbReference type="ARBA" id="ARBA00022741"/>
    </source>
</evidence>
<dbReference type="OrthoDB" id="3191556at2759"/>
<dbReference type="GO" id="GO:0050515">
    <property type="term" value="F:4-(cytidine 5'-diphospho)-2-C-methyl-D-erythritol kinase activity"/>
    <property type="evidence" value="ECO:0007669"/>
    <property type="project" value="UniProtKB-EC"/>
</dbReference>
<dbReference type="GO" id="GO:0016126">
    <property type="term" value="P:sterol biosynthetic process"/>
    <property type="evidence" value="ECO:0007669"/>
    <property type="project" value="UniProtKB-KW"/>
</dbReference>
<dbReference type="Gene3D" id="3.30.70.890">
    <property type="entry name" value="GHMP kinase, C-terminal domain"/>
    <property type="match status" value="1"/>
</dbReference>
<dbReference type="PANTHER" id="PTHR43527">
    <property type="entry name" value="4-DIPHOSPHOCYTIDYL-2-C-METHYL-D-ERYTHRITOL KINASE, CHLOROPLASTIC"/>
    <property type="match status" value="1"/>
</dbReference>
<dbReference type="SUPFAM" id="SSF54211">
    <property type="entry name" value="Ribosomal protein S5 domain 2-like"/>
    <property type="match status" value="1"/>
</dbReference>
<keyword evidence="6" id="KW-0067">ATP-binding</keyword>
<evidence type="ECO:0000313" key="14">
    <source>
        <dbReference type="Proteomes" id="UP000191342"/>
    </source>
</evidence>
<dbReference type="EC" id="2.7.1.148" evidence="2"/>
<evidence type="ECO:0000259" key="11">
    <source>
        <dbReference type="Pfam" id="PF00288"/>
    </source>
</evidence>
<keyword evidence="7" id="KW-0444">Lipid biosynthesis</keyword>
<dbReference type="GO" id="GO:0005524">
    <property type="term" value="F:ATP binding"/>
    <property type="evidence" value="ECO:0007669"/>
    <property type="project" value="UniProtKB-KW"/>
</dbReference>
<feature type="domain" description="GHMP kinase C-terminal" evidence="12">
    <location>
        <begin position="229"/>
        <end position="282"/>
    </location>
</feature>
<dbReference type="Gene3D" id="3.30.230.10">
    <property type="match status" value="1"/>
</dbReference>
<evidence type="ECO:0000256" key="10">
    <source>
        <dbReference type="ARBA" id="ARBA00032554"/>
    </source>
</evidence>
<comment type="similarity">
    <text evidence="1">Belongs to the GHMP kinase family. IspE subfamily.</text>
</comment>
<dbReference type="GO" id="GO:0016114">
    <property type="term" value="P:terpenoid biosynthetic process"/>
    <property type="evidence" value="ECO:0007669"/>
    <property type="project" value="InterPro"/>
</dbReference>
<dbReference type="Proteomes" id="UP000191342">
    <property type="component" value="Unassembled WGS sequence"/>
</dbReference>
<keyword evidence="7" id="KW-0756">Sterol biosynthesis</keyword>
<dbReference type="PIRSF" id="PIRSF010376">
    <property type="entry name" value="IspE"/>
    <property type="match status" value="1"/>
</dbReference>
<reference evidence="14" key="1">
    <citation type="journal article" date="2017" name="Nat. Microbiol.">
        <title>Global analysis of biosynthetic gene clusters reveals vast potential of secondary metabolite production in Penicillium species.</title>
        <authorList>
            <person name="Nielsen J.C."/>
            <person name="Grijseels S."/>
            <person name="Prigent S."/>
            <person name="Ji B."/>
            <person name="Dainat J."/>
            <person name="Nielsen K.F."/>
            <person name="Frisvad J.C."/>
            <person name="Workman M."/>
            <person name="Nielsen J."/>
        </authorList>
    </citation>
    <scope>NUCLEOTIDE SEQUENCE [LARGE SCALE GENOMIC DNA]</scope>
    <source>
        <strain evidence="14">IBT 14082</strain>
    </source>
</reference>
<protein>
    <recommendedName>
        <fullName evidence="2">4-(cytidine 5'-diphospho)-2-C-methyl-D-erythritol kinase</fullName>
        <ecNumber evidence="2">2.7.1.148</ecNumber>
    </recommendedName>
    <alternativeName>
        <fullName evidence="10">4-(cytidine-5'-diphospho)-2-C-methyl-D-erythritol kinase</fullName>
    </alternativeName>
</protein>
<sequence>MTITSKSQITLQVPAKVNPQIRVGPLRQDGYHDITLVYQAISIYDILTISHAPKGPTIRVTGMDSDRVPSDGQNLVIKAANMVAAEANIEPLVHFELVKSIPSEAGLGGGSADAAAALVGCNMLWNLNISATDLAHIGAQLGEDIPFFINGMMALGMGHKQPLVALETKGYTWNWVLGVPYRGLSTKAVFAQYDEILAQSGNAEEEYLLRRQGCIKTPWGTTDPEELLSELVNDLERPSSELLPDITAALHAGKTAGAIMSLMSGSGSTCAFLAKDEAHANSLMMVLQKLDIFRDVTMATGPVEGVKIIDSNP</sequence>
<evidence type="ECO:0000256" key="7">
    <source>
        <dbReference type="ARBA" id="ARBA00023011"/>
    </source>
</evidence>
<dbReference type="EMBL" id="MLQL01000028">
    <property type="protein sequence ID" value="OQE16245.1"/>
    <property type="molecule type" value="Genomic_DNA"/>
</dbReference>
<keyword evidence="9" id="KW-0443">Lipid metabolism</keyword>
<dbReference type="Pfam" id="PF08544">
    <property type="entry name" value="GHMP_kinases_C"/>
    <property type="match status" value="1"/>
</dbReference>